<dbReference type="EMBL" id="NBYX01000037">
    <property type="protein sequence ID" value="ORT79881.1"/>
    <property type="molecule type" value="Genomic_DNA"/>
</dbReference>
<proteinExistence type="predicted"/>
<evidence type="ECO:0000313" key="1">
    <source>
        <dbReference type="EMBL" id="ORT79881.1"/>
    </source>
</evidence>
<protein>
    <submittedName>
        <fullName evidence="1">Uncharacterized protein</fullName>
    </submittedName>
</protein>
<organism evidence="1 2">
    <name type="scientific">Burkholderia puraquae</name>
    <dbReference type="NCBI Taxonomy" id="1904757"/>
    <lineage>
        <taxon>Bacteria</taxon>
        <taxon>Pseudomonadati</taxon>
        <taxon>Pseudomonadota</taxon>
        <taxon>Betaproteobacteria</taxon>
        <taxon>Burkholderiales</taxon>
        <taxon>Burkholderiaceae</taxon>
        <taxon>Burkholderia</taxon>
        <taxon>Burkholderia cepacia complex</taxon>
    </lineage>
</organism>
<name>A0A1X1P5T0_9BURK</name>
<keyword evidence="2" id="KW-1185">Reference proteome</keyword>
<dbReference type="RefSeq" id="WP_085043467.1">
    <property type="nucleotide sequence ID" value="NZ_CADIKG010000035.1"/>
</dbReference>
<sequence length="61" mass="6729">MSPSHADVLKVFPKRSFSCKKTKFRAPLCNVANKSYGLSTIGGYLTPGDLRSAWLSMTTDF</sequence>
<dbReference type="AlphaFoldDB" id="A0A1X1P5T0"/>
<comment type="caution">
    <text evidence="1">The sequence shown here is derived from an EMBL/GenBank/DDBJ whole genome shotgun (WGS) entry which is preliminary data.</text>
</comment>
<gene>
    <name evidence="1" type="ORF">B7G54_36165</name>
</gene>
<accession>A0A1X1P5T0</accession>
<reference evidence="1 2" key="1">
    <citation type="submission" date="2017-04" db="EMBL/GenBank/DDBJ databases">
        <title>Burkholderia puraquae sp. nov., a novel Burkholderia cepacia complex species from hospital setting samples.</title>
        <authorList>
            <person name="Martina P."/>
            <person name="Leguizamon M."/>
            <person name="Prieto C."/>
            <person name="Sousa S."/>
            <person name="Montanaro P."/>
            <person name="Draghi W."/>
            <person name="Staembler M."/>
            <person name="Bettiol M."/>
            <person name="Figoli C."/>
            <person name="Palau J."/>
            <person name="Alvarez F."/>
            <person name="Benetti S."/>
            <person name="Anchat E."/>
            <person name="Vescina C."/>
            <person name="Ferreras J."/>
            <person name="Lasch P."/>
            <person name="Lagares A."/>
            <person name="Zorreguieta A."/>
            <person name="Yantorno O."/>
            <person name="Bosch A."/>
        </authorList>
    </citation>
    <scope>NUCLEOTIDE SEQUENCE [LARGE SCALE GENOMIC DNA]</scope>
    <source>
        <strain evidence="1 2">CAMPA 1040</strain>
    </source>
</reference>
<dbReference type="Proteomes" id="UP000193146">
    <property type="component" value="Unassembled WGS sequence"/>
</dbReference>
<evidence type="ECO:0000313" key="2">
    <source>
        <dbReference type="Proteomes" id="UP000193146"/>
    </source>
</evidence>